<dbReference type="SUPFAM" id="SSF49373">
    <property type="entry name" value="Invasin/intimin cell-adhesion fragments"/>
    <property type="match status" value="1"/>
</dbReference>
<gene>
    <name evidence="2" type="ORF">QQ020_17245</name>
</gene>
<sequence>MSFKLSYLNYLFLLLIVGGCIETDIVDQELVPARVEITRKATSIKIGESYQFQAQYFDDLGNVVNADITWASTDPGIISINDAGLAMANSAGNVTISATTNDATDMIPVEAGDVTSEPLLERTGSFRGNRDYEVTGNFTLSEETGDLQLSFSSDFSTSNGPGLYIYLTNSESSITGGVELGELKSNTGAQTYDVGGDVQLGTYDYVLVYCKPFGVAFGLGKFDK</sequence>
<dbReference type="PROSITE" id="PS51257">
    <property type="entry name" value="PROKAR_LIPOPROTEIN"/>
    <property type="match status" value="1"/>
</dbReference>
<protein>
    <submittedName>
        <fullName evidence="2">DM13 domain-containing protein</fullName>
    </submittedName>
</protein>
<evidence type="ECO:0000313" key="3">
    <source>
        <dbReference type="Proteomes" id="UP001172083"/>
    </source>
</evidence>
<dbReference type="Gene3D" id="2.60.40.1080">
    <property type="match status" value="1"/>
</dbReference>
<dbReference type="InterPro" id="IPR019545">
    <property type="entry name" value="DM13_domain"/>
</dbReference>
<keyword evidence="3" id="KW-1185">Reference proteome</keyword>
<name>A0ABT8L7U1_9BACT</name>
<dbReference type="RefSeq" id="WP_346759164.1">
    <property type="nucleotide sequence ID" value="NZ_JAUJEB010000004.1"/>
</dbReference>
<accession>A0ABT8L7U1</accession>
<reference evidence="2" key="1">
    <citation type="submission" date="2023-06" db="EMBL/GenBank/DDBJ databases">
        <title>Genomic of Agaribacillus aureum.</title>
        <authorList>
            <person name="Wang G."/>
        </authorList>
    </citation>
    <scope>NUCLEOTIDE SEQUENCE</scope>
    <source>
        <strain evidence="2">BMA12</strain>
    </source>
</reference>
<feature type="domain" description="DM13" evidence="1">
    <location>
        <begin position="124"/>
        <end position="223"/>
    </location>
</feature>
<dbReference type="InterPro" id="IPR003343">
    <property type="entry name" value="Big_2"/>
</dbReference>
<dbReference type="Pfam" id="PF10517">
    <property type="entry name" value="DM13"/>
    <property type="match status" value="1"/>
</dbReference>
<evidence type="ECO:0000313" key="2">
    <source>
        <dbReference type="EMBL" id="MDN5213823.1"/>
    </source>
</evidence>
<dbReference type="PROSITE" id="PS51549">
    <property type="entry name" value="DM13"/>
    <property type="match status" value="1"/>
</dbReference>
<dbReference type="EMBL" id="JAUJEB010000004">
    <property type="protein sequence ID" value="MDN5213823.1"/>
    <property type="molecule type" value="Genomic_DNA"/>
</dbReference>
<dbReference type="Pfam" id="PF02368">
    <property type="entry name" value="Big_2"/>
    <property type="match status" value="1"/>
</dbReference>
<comment type="caution">
    <text evidence="2">The sequence shown here is derived from an EMBL/GenBank/DDBJ whole genome shotgun (WGS) entry which is preliminary data.</text>
</comment>
<dbReference type="Proteomes" id="UP001172083">
    <property type="component" value="Unassembled WGS sequence"/>
</dbReference>
<organism evidence="2 3">
    <name type="scientific">Agaribacillus aureus</name>
    <dbReference type="NCBI Taxonomy" id="3051825"/>
    <lineage>
        <taxon>Bacteria</taxon>
        <taxon>Pseudomonadati</taxon>
        <taxon>Bacteroidota</taxon>
        <taxon>Cytophagia</taxon>
        <taxon>Cytophagales</taxon>
        <taxon>Splendidivirgaceae</taxon>
        <taxon>Agaribacillus</taxon>
    </lineage>
</organism>
<dbReference type="InterPro" id="IPR008964">
    <property type="entry name" value="Invasin/intimin_cell_adhesion"/>
</dbReference>
<proteinExistence type="predicted"/>
<evidence type="ECO:0000259" key="1">
    <source>
        <dbReference type="PROSITE" id="PS51549"/>
    </source>
</evidence>
<dbReference type="SMART" id="SM00635">
    <property type="entry name" value="BID_2"/>
    <property type="match status" value="1"/>
</dbReference>